<evidence type="ECO:0000256" key="1">
    <source>
        <dbReference type="SAM" id="Phobius"/>
    </source>
</evidence>
<dbReference type="Pfam" id="PF05437">
    <property type="entry name" value="AzlD"/>
    <property type="match status" value="1"/>
</dbReference>
<dbReference type="InterPro" id="IPR008407">
    <property type="entry name" value="Brnchd-chn_aa_trnsp_AzlD"/>
</dbReference>
<gene>
    <name evidence="2" type="ORF">ABUE30_05570</name>
</gene>
<name>A0ABW9G5M7_9GAMM</name>
<comment type="caution">
    <text evidence="2">The sequence shown here is derived from an EMBL/GenBank/DDBJ whole genome shotgun (WGS) entry which is preliminary data.</text>
</comment>
<keyword evidence="1" id="KW-0472">Membrane</keyword>
<reference evidence="2 3" key="1">
    <citation type="journal article" date="2013" name="Int. J. Syst. Evol. Microbiol.">
        <title>Celerinatantimonas yamalensis sp. nov., a cold-adapted diazotrophic bacterium from a cold permafrost brine.</title>
        <authorList>
            <person name="Shcherbakova V."/>
            <person name="Chuvilskaya N."/>
            <person name="Rivkina E."/>
            <person name="Demidov N."/>
            <person name="Uchaeva V."/>
            <person name="Suetin S."/>
            <person name="Suzina N."/>
            <person name="Gilichinsky D."/>
        </authorList>
    </citation>
    <scope>NUCLEOTIDE SEQUENCE [LARGE SCALE GENOMIC DNA]</scope>
    <source>
        <strain evidence="2 3">C7</strain>
    </source>
</reference>
<dbReference type="Proteomes" id="UP001629953">
    <property type="component" value="Unassembled WGS sequence"/>
</dbReference>
<sequence>MNHEFWWIILGGCIGTYLLRYLPMRHAFRRHQSQAEMNGLTRFLIALGPSAITVLLVASLWPMLRDSGQWHNVIEISVAIVAIIRVKRRWGGIALPTFSGVGVFALVAYWLA</sequence>
<protein>
    <submittedName>
        <fullName evidence="2">AzlD domain-containing protein</fullName>
    </submittedName>
</protein>
<feature type="transmembrane region" description="Helical" evidence="1">
    <location>
        <begin position="93"/>
        <end position="111"/>
    </location>
</feature>
<feature type="transmembrane region" description="Helical" evidence="1">
    <location>
        <begin position="6"/>
        <end position="22"/>
    </location>
</feature>
<keyword evidence="1" id="KW-0812">Transmembrane</keyword>
<evidence type="ECO:0000313" key="2">
    <source>
        <dbReference type="EMBL" id="MFM2484540.1"/>
    </source>
</evidence>
<accession>A0ABW9G5M7</accession>
<feature type="transmembrane region" description="Helical" evidence="1">
    <location>
        <begin position="43"/>
        <end position="64"/>
    </location>
</feature>
<keyword evidence="1" id="KW-1133">Transmembrane helix</keyword>
<keyword evidence="3" id="KW-1185">Reference proteome</keyword>
<dbReference type="EMBL" id="JBEQCT010000002">
    <property type="protein sequence ID" value="MFM2484540.1"/>
    <property type="molecule type" value="Genomic_DNA"/>
</dbReference>
<dbReference type="RefSeq" id="WP_408622725.1">
    <property type="nucleotide sequence ID" value="NZ_JBEQCT010000002.1"/>
</dbReference>
<evidence type="ECO:0000313" key="3">
    <source>
        <dbReference type="Proteomes" id="UP001629953"/>
    </source>
</evidence>
<proteinExistence type="predicted"/>
<organism evidence="2 3">
    <name type="scientific">Celerinatantimonas yamalensis</name>
    <dbReference type="NCBI Taxonomy" id="559956"/>
    <lineage>
        <taxon>Bacteria</taxon>
        <taxon>Pseudomonadati</taxon>
        <taxon>Pseudomonadota</taxon>
        <taxon>Gammaproteobacteria</taxon>
        <taxon>Celerinatantimonadaceae</taxon>
        <taxon>Celerinatantimonas</taxon>
    </lineage>
</organism>